<keyword evidence="18" id="KW-0175">Coiled coil</keyword>
<feature type="domain" description="Reverse transcriptase" evidence="21">
    <location>
        <begin position="612"/>
        <end position="793"/>
    </location>
</feature>
<dbReference type="InterPro" id="IPR023779">
    <property type="entry name" value="Chromodomain_CS"/>
</dbReference>
<evidence type="ECO:0000256" key="12">
    <source>
        <dbReference type="ARBA" id="ARBA00022918"/>
    </source>
</evidence>
<evidence type="ECO:0000256" key="11">
    <source>
        <dbReference type="ARBA" id="ARBA00022908"/>
    </source>
</evidence>
<feature type="compositionally biased region" description="Basic and acidic residues" evidence="19">
    <location>
        <begin position="1"/>
        <end position="16"/>
    </location>
</feature>
<keyword evidence="9" id="KW-0378">Hydrolase</keyword>
<dbReference type="Pfam" id="PF00665">
    <property type="entry name" value="rve"/>
    <property type="match status" value="1"/>
</dbReference>
<evidence type="ECO:0000256" key="18">
    <source>
        <dbReference type="SAM" id="Coils"/>
    </source>
</evidence>
<sequence length="1547" mass="177261">MSKEVVDQNEPMETRGRARKASRSRDMLSSLEIRVVNLEESVGDMKETLEEVLTRMEELREDSKEFVLDSLRSTSDKLTGRDEALEALLTAMKEEIAELKGELRICKAALGSGMLASGPKQRHVDVPKPEKFKGVRSAREVDNFLWELEQYFRAIGIEDDATKVNTASIYFSDVALLWWRRRSTDEKRGGTTIGTWEEFQRELKKQFYPQHAEKEARAKLRRLTQQGTVRDYVREFSELMLQISDLNEKEAFYWFEDGLKMWAKQELRRLDITELTEAMAKAENFYDVGGRKFDNNDSSKPKSGPKDNGGGNKDQREKSDEGPKSSQGKPWDRKGPMKCYLCQGPHRISVCPKRAAFHAMEARKETEDDTKSLNSILGGVEEKSSNGLMFVDIIVAGKRLNALVDTGASDLFMSKEMAKELGLRIEEDSGRIKTVNSESIPITGVAKGVELKLGEWTGKATIKVIPLDDYDFVVGLSLLDRLNADIHPSENYMTISDANQRYMVRMKRKGSMEGKTLSAIQFAKGVRRNEVSYLATLRDNMDDKFEGEIPKEVERLLKSFQDVMPMELPKRLPPKREVDHKIELLPNTEPPARAPYRMAPPELEELRKQLIELLDAGFIRPSKAPFGAPVLFQKKHDGSLRMCIDYRALNKITIKNRYPIPLIADLFDQLGSARWFTKLDLRSGYHQVRIAEGDEPKTACVTRYGSFEFLVMPFGLTNAPATFCTLMNKVLQPFLDRFVVVYLDDIVVYSKTLEEHVGHLGKVFQTLRENELYVKKEKCSFAQREVPFLGHIVGGGTIRMDESKVQAIADWEPPTKVTELRSFLGLANYYRRFIEDYSKITAPLTDLLKKGKVWDWDPQCKKAFNQVKQAMTSEPVLALPNFSKAYEVRTDASEYAIGGVLMQDGHPIAFESRKLNETERRYTVQEKEMTAVVHCLRTWRHYLLGSRFVVFTDNVANSYFLTQKKLSPKQARWQVFLAEFDFTMEYKPGSANIVADALSRKMEFATISQPESPLLKRIQEGLSHDPTAKNLMELARDGKTRRFWLEGGLLYTHGRRLYVPQHGNLRKEVMKECHDSKWAGHPGVHRTLALLEDRFYWPHMGDDVETYVKTCLICQQDKVELKAPAGLLQPLPIPERPWESLSMDFITGLPKSDGFANIFVVVDRFSKYATFIPATKECPAEEAARLFLKHVVKYWGVPQSIISDRDGRFTGRFWTELFKLMGSDLNFSTSMHPQTDGQTERVNALLETYLRHYVSATQKDWPKLLDVAQFSYNLQRSGATNQSPFEIVTGQQPLTPNAVATRYAGPNPAAYRFARDWQEQNDLARACLHKASKRNKKWADQNRRDVQFQVGDPVLAKLHLILRHDGLHKGLVRRYEGPFRIVKKVGKVAYKLELPEKLKVHPVFHVSMLTPFHEDGGDPNRSKSERAPMGVKVAYDREVENIEADRVVRRKYYRPRREYLVRWKGFPDSEMSWEPAEALWQFQDKIDRYHAEDATRASLDLVGENVTGCAWEPATMTHLCELSRRKEVIWPNQTGPLLEEIEGPSTS</sequence>
<dbReference type="Gene3D" id="2.40.50.40">
    <property type="match status" value="1"/>
</dbReference>
<keyword evidence="12" id="KW-0695">RNA-directed DNA polymerase</keyword>
<evidence type="ECO:0000256" key="5">
    <source>
        <dbReference type="ARBA" id="ARBA00022722"/>
    </source>
</evidence>
<dbReference type="Pfam" id="PF00385">
    <property type="entry name" value="Chromo"/>
    <property type="match status" value="1"/>
</dbReference>
<dbReference type="InterPro" id="IPR000953">
    <property type="entry name" value="Chromo/chromo_shadow_dom"/>
</dbReference>
<dbReference type="InterPro" id="IPR016197">
    <property type="entry name" value="Chromo-like_dom_sf"/>
</dbReference>
<dbReference type="SUPFAM" id="SSF54160">
    <property type="entry name" value="Chromo domain-like"/>
    <property type="match status" value="1"/>
</dbReference>
<evidence type="ECO:0000256" key="15">
    <source>
        <dbReference type="ARBA" id="ARBA00023172"/>
    </source>
</evidence>
<dbReference type="PROSITE" id="PS50994">
    <property type="entry name" value="INTEGRASE"/>
    <property type="match status" value="1"/>
</dbReference>
<dbReference type="InterPro" id="IPR000477">
    <property type="entry name" value="RT_dom"/>
</dbReference>
<dbReference type="SUPFAM" id="SSF50630">
    <property type="entry name" value="Acid proteases"/>
    <property type="match status" value="1"/>
</dbReference>
<dbReference type="EMBL" id="JARKNE010000045">
    <property type="protein sequence ID" value="KAK5769842.1"/>
    <property type="molecule type" value="Genomic_DNA"/>
</dbReference>
<dbReference type="Pfam" id="PF17919">
    <property type="entry name" value="RT_RNaseH_2"/>
    <property type="match status" value="1"/>
</dbReference>
<evidence type="ECO:0000256" key="3">
    <source>
        <dbReference type="ARBA" id="ARBA00022679"/>
    </source>
</evidence>
<keyword evidence="2" id="KW-0645">Protease</keyword>
<dbReference type="InterPro" id="IPR001584">
    <property type="entry name" value="Integrase_cat-core"/>
</dbReference>
<keyword evidence="4" id="KW-0548">Nucleotidyltransferase</keyword>
<dbReference type="Pfam" id="PF00078">
    <property type="entry name" value="RVT_1"/>
    <property type="match status" value="1"/>
</dbReference>
<evidence type="ECO:0000256" key="7">
    <source>
        <dbReference type="ARBA" id="ARBA00022750"/>
    </source>
</evidence>
<evidence type="ECO:0000256" key="8">
    <source>
        <dbReference type="ARBA" id="ARBA00022759"/>
    </source>
</evidence>
<feature type="domain" description="Chromo" evidence="20">
    <location>
        <begin position="1442"/>
        <end position="1501"/>
    </location>
</feature>
<evidence type="ECO:0000256" key="16">
    <source>
        <dbReference type="ARBA" id="ARBA00023242"/>
    </source>
</evidence>
<evidence type="ECO:0000313" key="24">
    <source>
        <dbReference type="Proteomes" id="UP001358586"/>
    </source>
</evidence>
<dbReference type="InterPro" id="IPR041588">
    <property type="entry name" value="Integrase_H2C2"/>
</dbReference>
<dbReference type="SUPFAM" id="SSF56672">
    <property type="entry name" value="DNA/RNA polymerases"/>
    <property type="match status" value="1"/>
</dbReference>
<dbReference type="CDD" id="cd00024">
    <property type="entry name" value="CD_CSD"/>
    <property type="match status" value="1"/>
</dbReference>
<evidence type="ECO:0000256" key="2">
    <source>
        <dbReference type="ARBA" id="ARBA00022670"/>
    </source>
</evidence>
<name>A0ABR0M9A6_GOSAR</name>
<keyword evidence="15" id="KW-0233">DNA recombination</keyword>
<evidence type="ECO:0000256" key="4">
    <source>
        <dbReference type="ARBA" id="ARBA00022695"/>
    </source>
</evidence>
<keyword evidence="5" id="KW-0540">Nuclease</keyword>
<dbReference type="Gene3D" id="3.30.70.270">
    <property type="match status" value="2"/>
</dbReference>
<keyword evidence="14" id="KW-0238">DNA-binding</keyword>
<evidence type="ECO:0000256" key="6">
    <source>
        <dbReference type="ARBA" id="ARBA00022723"/>
    </source>
</evidence>
<evidence type="ECO:0000256" key="10">
    <source>
        <dbReference type="ARBA" id="ARBA00022842"/>
    </source>
</evidence>
<dbReference type="InterPro" id="IPR021109">
    <property type="entry name" value="Peptidase_aspartic_dom_sf"/>
</dbReference>
<evidence type="ECO:0000259" key="22">
    <source>
        <dbReference type="PROSITE" id="PS50994"/>
    </source>
</evidence>
<dbReference type="Pfam" id="PF13975">
    <property type="entry name" value="gag-asp_proteas"/>
    <property type="match status" value="1"/>
</dbReference>
<keyword evidence="6" id="KW-0479">Metal-binding</keyword>
<dbReference type="InterPro" id="IPR023780">
    <property type="entry name" value="Chromo_domain"/>
</dbReference>
<keyword evidence="3" id="KW-0808">Transferase</keyword>
<dbReference type="CDD" id="cd09274">
    <property type="entry name" value="RNase_HI_RT_Ty3"/>
    <property type="match status" value="1"/>
</dbReference>
<evidence type="ECO:0000313" key="23">
    <source>
        <dbReference type="EMBL" id="KAK5769842.1"/>
    </source>
</evidence>
<protein>
    <recommendedName>
        <fullName evidence="25">Reverse transcriptase</fullName>
    </recommendedName>
</protein>
<dbReference type="Proteomes" id="UP001358586">
    <property type="component" value="Unassembled WGS sequence"/>
</dbReference>
<dbReference type="Pfam" id="PF17921">
    <property type="entry name" value="Integrase_H2C2"/>
    <property type="match status" value="1"/>
</dbReference>
<keyword evidence="8" id="KW-0255">Endonuclease</keyword>
<keyword evidence="24" id="KW-1185">Reference proteome</keyword>
<organism evidence="23 24">
    <name type="scientific">Gossypium arboreum</name>
    <name type="common">Tree cotton</name>
    <name type="synonym">Gossypium nanking</name>
    <dbReference type="NCBI Taxonomy" id="29729"/>
    <lineage>
        <taxon>Eukaryota</taxon>
        <taxon>Viridiplantae</taxon>
        <taxon>Streptophyta</taxon>
        <taxon>Embryophyta</taxon>
        <taxon>Tracheophyta</taxon>
        <taxon>Spermatophyta</taxon>
        <taxon>Magnoliopsida</taxon>
        <taxon>eudicotyledons</taxon>
        <taxon>Gunneridae</taxon>
        <taxon>Pentapetalae</taxon>
        <taxon>rosids</taxon>
        <taxon>malvids</taxon>
        <taxon>Malvales</taxon>
        <taxon>Malvaceae</taxon>
        <taxon>Malvoideae</taxon>
        <taxon>Gossypium</taxon>
    </lineage>
</organism>
<evidence type="ECO:0000256" key="17">
    <source>
        <dbReference type="ARBA" id="ARBA00023268"/>
    </source>
</evidence>
<dbReference type="Gene3D" id="3.30.420.10">
    <property type="entry name" value="Ribonuclease H-like superfamily/Ribonuclease H"/>
    <property type="match status" value="1"/>
</dbReference>
<feature type="domain" description="Integrase catalytic" evidence="22">
    <location>
        <begin position="1133"/>
        <end position="1292"/>
    </location>
</feature>
<dbReference type="CDD" id="cd00303">
    <property type="entry name" value="retropepsin_like"/>
    <property type="match status" value="1"/>
</dbReference>
<proteinExistence type="predicted"/>
<dbReference type="PROSITE" id="PS50013">
    <property type="entry name" value="CHROMO_2"/>
    <property type="match status" value="1"/>
</dbReference>
<dbReference type="InterPro" id="IPR043128">
    <property type="entry name" value="Rev_trsase/Diguanyl_cyclase"/>
</dbReference>
<dbReference type="Gene3D" id="2.40.70.10">
    <property type="entry name" value="Acid Proteases"/>
    <property type="match status" value="1"/>
</dbReference>
<keyword evidence="13" id="KW-0239">DNA-directed DNA polymerase</keyword>
<evidence type="ECO:0000259" key="21">
    <source>
        <dbReference type="PROSITE" id="PS50878"/>
    </source>
</evidence>
<dbReference type="Pfam" id="PF03732">
    <property type="entry name" value="Retrotrans_gag"/>
    <property type="match status" value="1"/>
</dbReference>
<feature type="compositionally biased region" description="Basic and acidic residues" evidence="19">
    <location>
        <begin position="289"/>
        <end position="300"/>
    </location>
</feature>
<dbReference type="InterPro" id="IPR012337">
    <property type="entry name" value="RNaseH-like_sf"/>
</dbReference>
<feature type="region of interest" description="Disordered" evidence="19">
    <location>
        <begin position="1"/>
        <end position="26"/>
    </location>
</feature>
<dbReference type="PROSITE" id="PS00598">
    <property type="entry name" value="CHROMO_1"/>
    <property type="match status" value="1"/>
</dbReference>
<dbReference type="InterPro" id="IPR056924">
    <property type="entry name" value="SH3_Tf2-1"/>
</dbReference>
<accession>A0ABR0M9A6</accession>
<evidence type="ECO:0000256" key="13">
    <source>
        <dbReference type="ARBA" id="ARBA00022932"/>
    </source>
</evidence>
<keyword evidence="16" id="KW-0539">Nucleus</keyword>
<feature type="coiled-coil region" evidence="18">
    <location>
        <begin position="28"/>
        <end position="109"/>
    </location>
</feature>
<dbReference type="SUPFAM" id="SSF53098">
    <property type="entry name" value="Ribonuclease H-like"/>
    <property type="match status" value="1"/>
</dbReference>
<evidence type="ECO:0000256" key="1">
    <source>
        <dbReference type="ARBA" id="ARBA00004123"/>
    </source>
</evidence>
<dbReference type="CDD" id="cd01647">
    <property type="entry name" value="RT_LTR"/>
    <property type="match status" value="1"/>
</dbReference>
<dbReference type="PANTHER" id="PTHR37984:SF5">
    <property type="entry name" value="PROTEIN NYNRIN-LIKE"/>
    <property type="match status" value="1"/>
</dbReference>
<dbReference type="Pfam" id="PF24626">
    <property type="entry name" value="SH3_Tf2-1"/>
    <property type="match status" value="1"/>
</dbReference>
<dbReference type="SMART" id="SM00298">
    <property type="entry name" value="CHROMO"/>
    <property type="match status" value="1"/>
</dbReference>
<dbReference type="PROSITE" id="PS50878">
    <property type="entry name" value="RT_POL"/>
    <property type="match status" value="1"/>
</dbReference>
<comment type="subcellular location">
    <subcellularLocation>
        <location evidence="1">Nucleus</location>
    </subcellularLocation>
</comment>
<gene>
    <name evidence="23" type="ORF">PVK06_049970</name>
</gene>
<keyword evidence="10" id="KW-0460">Magnesium</keyword>
<dbReference type="PANTHER" id="PTHR37984">
    <property type="entry name" value="PROTEIN CBG26694"/>
    <property type="match status" value="1"/>
</dbReference>
<dbReference type="InterPro" id="IPR041577">
    <property type="entry name" value="RT_RNaseH_2"/>
</dbReference>
<dbReference type="Gene3D" id="3.10.10.10">
    <property type="entry name" value="HIV Type 1 Reverse Transcriptase, subunit A, domain 1"/>
    <property type="match status" value="1"/>
</dbReference>
<evidence type="ECO:0000256" key="19">
    <source>
        <dbReference type="SAM" id="MobiDB-lite"/>
    </source>
</evidence>
<evidence type="ECO:0000259" key="20">
    <source>
        <dbReference type="PROSITE" id="PS50013"/>
    </source>
</evidence>
<keyword evidence="11" id="KW-0229">DNA integration</keyword>
<evidence type="ECO:0000256" key="14">
    <source>
        <dbReference type="ARBA" id="ARBA00023125"/>
    </source>
</evidence>
<keyword evidence="7" id="KW-0064">Aspartyl protease</keyword>
<evidence type="ECO:0000256" key="9">
    <source>
        <dbReference type="ARBA" id="ARBA00022801"/>
    </source>
</evidence>
<comment type="caution">
    <text evidence="23">The sequence shown here is derived from an EMBL/GenBank/DDBJ whole genome shotgun (WGS) entry which is preliminary data.</text>
</comment>
<dbReference type="InterPro" id="IPR050951">
    <property type="entry name" value="Retrovirus_Pol_polyprotein"/>
</dbReference>
<feature type="region of interest" description="Disordered" evidence="19">
    <location>
        <begin position="289"/>
        <end position="336"/>
    </location>
</feature>
<dbReference type="InterPro" id="IPR043502">
    <property type="entry name" value="DNA/RNA_pol_sf"/>
</dbReference>
<dbReference type="InterPro" id="IPR005162">
    <property type="entry name" value="Retrotrans_gag_dom"/>
</dbReference>
<keyword evidence="17" id="KW-0511">Multifunctional enzyme</keyword>
<reference evidence="23 24" key="1">
    <citation type="submission" date="2023-03" db="EMBL/GenBank/DDBJ databases">
        <title>WGS of Gossypium arboreum.</title>
        <authorList>
            <person name="Yu D."/>
        </authorList>
    </citation>
    <scope>NUCLEOTIDE SEQUENCE [LARGE SCALE GENOMIC DNA]</scope>
    <source>
        <tissue evidence="23">Leaf</tissue>
    </source>
</reference>
<feature type="compositionally biased region" description="Basic and acidic residues" evidence="19">
    <location>
        <begin position="313"/>
        <end position="323"/>
    </location>
</feature>
<dbReference type="InterPro" id="IPR036397">
    <property type="entry name" value="RNaseH_sf"/>
</dbReference>
<evidence type="ECO:0008006" key="25">
    <source>
        <dbReference type="Google" id="ProtNLM"/>
    </source>
</evidence>
<dbReference type="Gene3D" id="1.10.340.70">
    <property type="match status" value="1"/>
</dbReference>